<keyword evidence="2" id="KW-1185">Reference proteome</keyword>
<evidence type="ECO:0000313" key="1">
    <source>
        <dbReference type="EMBL" id="KAI4387764.1"/>
    </source>
</evidence>
<name>A0ACB9S9C8_9MYRT</name>
<evidence type="ECO:0000313" key="2">
    <source>
        <dbReference type="Proteomes" id="UP001057402"/>
    </source>
</evidence>
<protein>
    <submittedName>
        <fullName evidence="1">Uncharacterized protein</fullName>
    </submittedName>
</protein>
<accession>A0ACB9S9C8</accession>
<proteinExistence type="predicted"/>
<comment type="caution">
    <text evidence="1">The sequence shown here is derived from an EMBL/GenBank/DDBJ whole genome shotgun (WGS) entry which is preliminary data.</text>
</comment>
<organism evidence="1 2">
    <name type="scientific">Melastoma candidum</name>
    <dbReference type="NCBI Taxonomy" id="119954"/>
    <lineage>
        <taxon>Eukaryota</taxon>
        <taxon>Viridiplantae</taxon>
        <taxon>Streptophyta</taxon>
        <taxon>Embryophyta</taxon>
        <taxon>Tracheophyta</taxon>
        <taxon>Spermatophyta</taxon>
        <taxon>Magnoliopsida</taxon>
        <taxon>eudicotyledons</taxon>
        <taxon>Gunneridae</taxon>
        <taxon>Pentapetalae</taxon>
        <taxon>rosids</taxon>
        <taxon>malvids</taxon>
        <taxon>Myrtales</taxon>
        <taxon>Melastomataceae</taxon>
        <taxon>Melastomatoideae</taxon>
        <taxon>Melastomateae</taxon>
        <taxon>Melastoma</taxon>
    </lineage>
</organism>
<dbReference type="EMBL" id="CM042880">
    <property type="protein sequence ID" value="KAI4387764.1"/>
    <property type="molecule type" value="Genomic_DNA"/>
</dbReference>
<gene>
    <name evidence="1" type="ORF">MLD38_000170</name>
</gene>
<reference evidence="2" key="1">
    <citation type="journal article" date="2023" name="Front. Plant Sci.">
        <title>Chromosomal-level genome assembly of Melastoma candidum provides insights into trichome evolution.</title>
        <authorList>
            <person name="Zhong Y."/>
            <person name="Wu W."/>
            <person name="Sun C."/>
            <person name="Zou P."/>
            <person name="Liu Y."/>
            <person name="Dai S."/>
            <person name="Zhou R."/>
        </authorList>
    </citation>
    <scope>NUCLEOTIDE SEQUENCE [LARGE SCALE GENOMIC DNA]</scope>
</reference>
<dbReference type="Proteomes" id="UP001057402">
    <property type="component" value="Chromosome 1"/>
</dbReference>
<sequence>MNFIAESHVVAAKLFKDERDSLHEEKEVLRNHNRNDVEALRKCTIWGSTKGHFEGQGTAELPRNDDFVASPERSREIHEEDQSRAIVLDKSQ</sequence>